<organism evidence="2 3">
    <name type="scientific">Pigmentiphaga daeguensis</name>
    <dbReference type="NCBI Taxonomy" id="414049"/>
    <lineage>
        <taxon>Bacteria</taxon>
        <taxon>Pseudomonadati</taxon>
        <taxon>Pseudomonadota</taxon>
        <taxon>Betaproteobacteria</taxon>
        <taxon>Burkholderiales</taxon>
        <taxon>Alcaligenaceae</taxon>
        <taxon>Pigmentiphaga</taxon>
    </lineage>
</organism>
<dbReference type="Gene3D" id="1.10.150.200">
    <property type="entry name" value="Maltooligosyl trehalose synthase, domain 3"/>
    <property type="match status" value="1"/>
</dbReference>
<dbReference type="SUPFAM" id="SSF51445">
    <property type="entry name" value="(Trans)glycosidases"/>
    <property type="match status" value="1"/>
</dbReference>
<proteinExistence type="predicted"/>
<dbReference type="NCBIfam" id="TIGR02401">
    <property type="entry name" value="trehalose_TreY"/>
    <property type="match status" value="1"/>
</dbReference>
<gene>
    <name evidence="2" type="ORF">GCM10009097_14510</name>
</gene>
<evidence type="ECO:0000313" key="2">
    <source>
        <dbReference type="EMBL" id="GAA0499217.1"/>
    </source>
</evidence>
<dbReference type="Pfam" id="PF00128">
    <property type="entry name" value="Alpha-amylase"/>
    <property type="match status" value="1"/>
</dbReference>
<comment type="caution">
    <text evidence="2">The sequence shown here is derived from an EMBL/GenBank/DDBJ whole genome shotgun (WGS) entry which is preliminary data.</text>
</comment>
<dbReference type="CDD" id="cd11336">
    <property type="entry name" value="AmyAc_MTSase"/>
    <property type="match status" value="1"/>
</dbReference>
<evidence type="ECO:0000259" key="1">
    <source>
        <dbReference type="SMART" id="SM00642"/>
    </source>
</evidence>
<dbReference type="InterPro" id="IPR012767">
    <property type="entry name" value="Trehalose_TreY"/>
</dbReference>
<dbReference type="Proteomes" id="UP001501706">
    <property type="component" value="Unassembled WGS sequence"/>
</dbReference>
<accession>A0ABN1BJC9</accession>
<keyword evidence="3" id="KW-1185">Reference proteome</keyword>
<sequence length="895" mass="98428">MNGSVFPARAAGQGIVACGVPRATARLQFHAGFPFEAAAAQVGYFRDLGISHLYASPITRARPGSMHGYDTVDYGCVSPELGGEEGLRRLVARLREHGMGLIVDIVPNHMGVGKENAWWWSVLKLGRASPYAEFFDIDWEPADLALCGKVLAPFLGEQYGQVLAAGQLSVRLDEETGEPVIAYFDARFPIAPDCAAEIAAQPPEAYDATRPEGRARLHALLERQHYRLAWWRTAAEEINWRRFFEVSDLIGVRVEREDTREAIHALPFRLYAEGLIDGVRVDHIDGLADPEAYCRYLRENLAALDGGRPAGCPRDVPYIVVEKILASDEPLPASWRVQGTTGYDFMNDVGALLHHPEGEARLTAQWEAVSGEARGFRALVLDVRRRLVAQSFAGECDALVRILHRIARTDLATRDWGAPAIRRVLTELLVHFPVYRTYVGGETPLAADEVAMGIACKGARQVLRRADHGLLELLAQWLGQAPDAPATPALRAWRREALRRFQQLTAPLAAKSVEDTGFYRYGRLLSRNEVGSDPGVFSLDAEGFHRKVLARAARFPDAMLATATHDHKRGEDARARLAVLSEFGDEWLRLVGAWMRRHEALKAREGPRPAPADEYMLYQTLFGAWPLDLAIADEAGIAALAERVGEWQTKSLREAKLRSSWVTPADEYEQACDAFLRAVLDPRRNGRSLLELSAFVARAGAAGALNGLAQTLLRLSTPGVPDLYQGTEFWDFSLVDPDNRRPVDYGRRRAALASDADCASLVANWRDGHIKFELIRRALALRQRDPDLFRRGDYLPLAAHGDARDAVLAFARRHEDRFAVAIVPLHASALVLASGPSPVPHVPPGAWGDTSIDLSGLVRDGALRNVLDGRSCAVAGGTVRVADALAAFPVALMHA</sequence>
<dbReference type="RefSeq" id="WP_087839277.1">
    <property type="nucleotide sequence ID" value="NZ_BAAAEN010000004.1"/>
</dbReference>
<reference evidence="2 3" key="1">
    <citation type="journal article" date="2019" name="Int. J. Syst. Evol. Microbiol.">
        <title>The Global Catalogue of Microorganisms (GCM) 10K type strain sequencing project: providing services to taxonomists for standard genome sequencing and annotation.</title>
        <authorList>
            <consortium name="The Broad Institute Genomics Platform"/>
            <consortium name="The Broad Institute Genome Sequencing Center for Infectious Disease"/>
            <person name="Wu L."/>
            <person name="Ma J."/>
        </authorList>
    </citation>
    <scope>NUCLEOTIDE SEQUENCE [LARGE SCALE GENOMIC DNA]</scope>
    <source>
        <strain evidence="2 3">JCM 14330</strain>
    </source>
</reference>
<dbReference type="InterPro" id="IPR017853">
    <property type="entry name" value="GH"/>
</dbReference>
<dbReference type="PANTHER" id="PTHR10357">
    <property type="entry name" value="ALPHA-AMYLASE FAMILY MEMBER"/>
    <property type="match status" value="1"/>
</dbReference>
<dbReference type="InterPro" id="IPR006047">
    <property type="entry name" value="GH13_cat_dom"/>
</dbReference>
<dbReference type="EMBL" id="BAAAEN010000004">
    <property type="protein sequence ID" value="GAA0499217.1"/>
    <property type="molecule type" value="Genomic_DNA"/>
</dbReference>
<feature type="domain" description="Glycosyl hydrolase family 13 catalytic" evidence="1">
    <location>
        <begin position="29"/>
        <end position="499"/>
    </location>
</feature>
<protein>
    <submittedName>
        <fullName evidence="2">Malto-oligosyltrehalose synthase</fullName>
    </submittedName>
</protein>
<dbReference type="SMART" id="SM00642">
    <property type="entry name" value="Aamy"/>
    <property type="match status" value="1"/>
</dbReference>
<dbReference type="Gene3D" id="3.30.1590.10">
    <property type="entry name" value="Maltooligosyl trehalose synthase, domain 2"/>
    <property type="match status" value="1"/>
</dbReference>
<dbReference type="Gene3D" id="1.10.10.470">
    <property type="entry name" value="Maltooligosyl trehalose synthase, domain 4"/>
    <property type="match status" value="1"/>
</dbReference>
<dbReference type="InterPro" id="IPR013797">
    <property type="entry name" value="Maltooligo_trehalose_synth_4"/>
</dbReference>
<evidence type="ECO:0000313" key="3">
    <source>
        <dbReference type="Proteomes" id="UP001501706"/>
    </source>
</evidence>
<dbReference type="Gene3D" id="3.20.20.80">
    <property type="entry name" value="Glycosidases"/>
    <property type="match status" value="1"/>
</dbReference>
<name>A0ABN1BJC9_9BURK</name>
<dbReference type="PANTHER" id="PTHR10357:SF216">
    <property type="entry name" value="MALTOOLIGOSYL TREHALOSE SYNTHASE-RELATED"/>
    <property type="match status" value="1"/>
</dbReference>